<feature type="compositionally biased region" description="Polar residues" evidence="1">
    <location>
        <begin position="162"/>
        <end position="176"/>
    </location>
</feature>
<feature type="compositionally biased region" description="Acidic residues" evidence="1">
    <location>
        <begin position="783"/>
        <end position="800"/>
    </location>
</feature>
<feature type="region of interest" description="Disordered" evidence="1">
    <location>
        <begin position="748"/>
        <end position="863"/>
    </location>
</feature>
<feature type="region of interest" description="Disordered" evidence="1">
    <location>
        <begin position="532"/>
        <end position="665"/>
    </location>
</feature>
<evidence type="ECO:0000259" key="2">
    <source>
        <dbReference type="PROSITE" id="PS50053"/>
    </source>
</evidence>
<name>A0A8S1IMA5_9CHLO</name>
<feature type="region of interest" description="Disordered" evidence="1">
    <location>
        <begin position="149"/>
        <end position="184"/>
    </location>
</feature>
<feature type="compositionally biased region" description="Pro residues" evidence="1">
    <location>
        <begin position="276"/>
        <end position="289"/>
    </location>
</feature>
<dbReference type="GO" id="GO:0051787">
    <property type="term" value="F:misfolded protein binding"/>
    <property type="evidence" value="ECO:0007669"/>
    <property type="project" value="TreeGrafter"/>
</dbReference>
<feature type="compositionally biased region" description="Polar residues" evidence="1">
    <location>
        <begin position="574"/>
        <end position="597"/>
    </location>
</feature>
<dbReference type="GO" id="GO:0031593">
    <property type="term" value="F:polyubiquitin modification-dependent protein binding"/>
    <property type="evidence" value="ECO:0007669"/>
    <property type="project" value="TreeGrafter"/>
</dbReference>
<dbReference type="PROSITE" id="PS00299">
    <property type="entry name" value="UBIQUITIN_1"/>
    <property type="match status" value="1"/>
</dbReference>
<feature type="compositionally biased region" description="Low complexity" evidence="1">
    <location>
        <begin position="532"/>
        <end position="559"/>
    </location>
</feature>
<dbReference type="SMART" id="SM00213">
    <property type="entry name" value="UBQ"/>
    <property type="match status" value="1"/>
</dbReference>
<evidence type="ECO:0000313" key="3">
    <source>
        <dbReference type="EMBL" id="CAD7695731.1"/>
    </source>
</evidence>
<keyword evidence="4" id="KW-1185">Reference proteome</keyword>
<feature type="compositionally biased region" description="Low complexity" evidence="1">
    <location>
        <begin position="628"/>
        <end position="647"/>
    </location>
</feature>
<evidence type="ECO:0000313" key="4">
    <source>
        <dbReference type="Proteomes" id="UP000708148"/>
    </source>
</evidence>
<feature type="compositionally biased region" description="Basic and acidic residues" evidence="1">
    <location>
        <begin position="769"/>
        <end position="782"/>
    </location>
</feature>
<reference evidence="3" key="1">
    <citation type="submission" date="2020-12" db="EMBL/GenBank/DDBJ databases">
        <authorList>
            <person name="Iha C."/>
        </authorList>
    </citation>
    <scope>NUCLEOTIDE SEQUENCE</scope>
</reference>
<feature type="compositionally biased region" description="Polar residues" evidence="1">
    <location>
        <begin position="604"/>
        <end position="616"/>
    </location>
</feature>
<dbReference type="GO" id="GO:0036503">
    <property type="term" value="P:ERAD pathway"/>
    <property type="evidence" value="ECO:0007669"/>
    <property type="project" value="TreeGrafter"/>
</dbReference>
<dbReference type="InterPro" id="IPR029071">
    <property type="entry name" value="Ubiquitin-like_domsf"/>
</dbReference>
<dbReference type="Proteomes" id="UP000708148">
    <property type="component" value="Unassembled WGS sequence"/>
</dbReference>
<dbReference type="OrthoDB" id="267397at2759"/>
<dbReference type="Pfam" id="PF00240">
    <property type="entry name" value="ubiquitin"/>
    <property type="match status" value="1"/>
</dbReference>
<feature type="region of interest" description="Disordered" evidence="1">
    <location>
        <begin position="500"/>
        <end position="520"/>
    </location>
</feature>
<gene>
    <name evidence="3" type="ORF">OSTQU699_LOCUS1092</name>
</gene>
<dbReference type="InterPro" id="IPR019954">
    <property type="entry name" value="Ubiquitin_CS"/>
</dbReference>
<organism evidence="3 4">
    <name type="scientific">Ostreobium quekettii</name>
    <dbReference type="NCBI Taxonomy" id="121088"/>
    <lineage>
        <taxon>Eukaryota</taxon>
        <taxon>Viridiplantae</taxon>
        <taxon>Chlorophyta</taxon>
        <taxon>core chlorophytes</taxon>
        <taxon>Ulvophyceae</taxon>
        <taxon>TCBD clade</taxon>
        <taxon>Bryopsidales</taxon>
        <taxon>Ostreobineae</taxon>
        <taxon>Ostreobiaceae</taxon>
        <taxon>Ostreobium</taxon>
    </lineage>
</organism>
<feature type="domain" description="Ubiquitin-like" evidence="2">
    <location>
        <begin position="15"/>
        <end position="90"/>
    </location>
</feature>
<comment type="caution">
    <text evidence="3">The sequence shown here is derived from an EMBL/GenBank/DDBJ whole genome shotgun (WGS) entry which is preliminary data.</text>
</comment>
<dbReference type="PROSITE" id="PS50053">
    <property type="entry name" value="UBIQUITIN_2"/>
    <property type="match status" value="1"/>
</dbReference>
<evidence type="ECO:0000256" key="1">
    <source>
        <dbReference type="SAM" id="MobiDB-lite"/>
    </source>
</evidence>
<dbReference type="InterPro" id="IPR000626">
    <property type="entry name" value="Ubiquitin-like_dom"/>
</dbReference>
<dbReference type="Gene3D" id="3.10.20.90">
    <property type="entry name" value="Phosphatidylinositol 3-kinase Catalytic Subunit, Chain A, domain 1"/>
    <property type="match status" value="1"/>
</dbReference>
<feature type="region of interest" description="Disordered" evidence="1">
    <location>
        <begin position="265"/>
        <end position="289"/>
    </location>
</feature>
<dbReference type="GO" id="GO:0071818">
    <property type="term" value="C:BAT3 complex"/>
    <property type="evidence" value="ECO:0007669"/>
    <property type="project" value="TreeGrafter"/>
</dbReference>
<accession>A0A8S1IMA5</accession>
<dbReference type="AlphaFoldDB" id="A0A8S1IMA5"/>
<sequence>MARPSETGRPSSDLVTLRVRTLASASHEVEVSRHITVADLKRELVSRTNIPVERQRLIYHGRVLQDGDVLSSHGIDDGHTLHLVERPADAPQPQSQPPTGQPQSQMARLSMNLPGNTVGAMQEVLQELLASFGGEGAVPLGVQVSTTTTTAGGTGSGQGSSMNVTMGSQAASQQGGTPPAPSGHVEEVPHLLASVHNYLQRLENASVPTRMLPIVSLQQQQPGMAHDLAALTEAACAVLGREDVNERVQQQIGAAQRWVQDIRQGGQNPSATQPPAGTPPQGGPPPRSQPYPHLLLLVSVLGHLVKRMDNLLRSRASLSLSNACAQLLSATAVDDSNQEILAGSIRQIASTLNWYGALIVELARIASGLVPALEGNMLPLAVNTASVITPDGAFPSFRLPTLLPRGSQDGLGVLDPTTGRLRSAQLTAANGRRVTRQVTQGQQAVAQGRQQATGNQALGDTIASAVSQMAADMFSTSNRRPAGQGAEANTGNLVQSVRAAFGQGTDGGPPAPRGLTVGSGSSQISVAIGLAAPPSQASSGGSEPRGGAAAEQASGQARSPTPGARQQAAEALGGTQQAGATEGSDSSAANTTESGQDAQRDILGSSQAAAPRTTQPRGLGMSLGRRGPSQPRDQRPAAAAAAPAARDSQAERVPTAAGRPGAGLDIGTVLESMAPLLGGGSNPSQAQTEPGGGLMQVFQSLASNPAVQQMASNPAIQRIVEDVAGDESGPGDLGSIMSRMMPMVGPLVSQLRGGQGTGAPTTSPTEGGRSSEDQSTVRREDIDSANDGEPDNAWEGELSPEDATRWRELIQADEAAQGSLPQQPPFSDAYIAGMDSSKVDSMSLVSESEQKNDGCGGRVSEEG</sequence>
<dbReference type="PANTHER" id="PTHR15204">
    <property type="entry name" value="LARGE PROLINE-RICH PROTEIN BAG6"/>
    <property type="match status" value="1"/>
</dbReference>
<dbReference type="PANTHER" id="PTHR15204:SF0">
    <property type="entry name" value="LARGE PROLINE-RICH PROTEIN BAG6"/>
    <property type="match status" value="1"/>
</dbReference>
<protein>
    <recommendedName>
        <fullName evidence="2">Ubiquitin-like domain-containing protein</fullName>
    </recommendedName>
</protein>
<dbReference type="EMBL" id="CAJHUC010000383">
    <property type="protein sequence ID" value="CAD7695731.1"/>
    <property type="molecule type" value="Genomic_DNA"/>
</dbReference>
<proteinExistence type="predicted"/>
<dbReference type="SUPFAM" id="SSF54236">
    <property type="entry name" value="Ubiquitin-like"/>
    <property type="match status" value="1"/>
</dbReference>